<dbReference type="KEGG" id="halc:EY643_01905"/>
<reference evidence="3 4" key="1">
    <citation type="submission" date="2019-02" db="EMBL/GenBank/DDBJ databases">
        <authorList>
            <person name="Li S.-H."/>
        </authorList>
    </citation>
    <scope>NUCLEOTIDE SEQUENCE [LARGE SCALE GENOMIC DNA]</scope>
    <source>
        <strain evidence="3 4">IMCC14385</strain>
    </source>
</reference>
<dbReference type="SUPFAM" id="SSF48452">
    <property type="entry name" value="TPR-like"/>
    <property type="match status" value="1"/>
</dbReference>
<sequence>MIDHNKKPSCVGSELLLHAPVLFSRLALGASILVIAACGTNPYSLPTIESSEPSYEEPSAPSEPAQDREPAPDKEAATGGHNVLIDRAIDVRAQGDYDRALGYLQRAQRIDPDDAEIYLELARTHSAMGNEPQAKAVAERGLLYCSGKSQCSALKGLAN</sequence>
<dbReference type="InterPro" id="IPR019734">
    <property type="entry name" value="TPR_rpt"/>
</dbReference>
<dbReference type="AlphaFoldDB" id="A0A5P9NG52"/>
<dbReference type="SMART" id="SM00028">
    <property type="entry name" value="TPR"/>
    <property type="match status" value="2"/>
</dbReference>
<dbReference type="InterPro" id="IPR011990">
    <property type="entry name" value="TPR-like_helical_dom_sf"/>
</dbReference>
<dbReference type="EMBL" id="CP036422">
    <property type="protein sequence ID" value="QFU74509.1"/>
    <property type="molecule type" value="Genomic_DNA"/>
</dbReference>
<evidence type="ECO:0000313" key="3">
    <source>
        <dbReference type="EMBL" id="QFU74509.1"/>
    </source>
</evidence>
<evidence type="ECO:0000256" key="2">
    <source>
        <dbReference type="SAM" id="MobiDB-lite"/>
    </source>
</evidence>
<dbReference type="PROSITE" id="PS50005">
    <property type="entry name" value="TPR"/>
    <property type="match status" value="1"/>
</dbReference>
<feature type="region of interest" description="Disordered" evidence="2">
    <location>
        <begin position="47"/>
        <end position="81"/>
    </location>
</feature>
<protein>
    <submittedName>
        <fullName evidence="3">Tetratricopeptide repeat protein</fullName>
    </submittedName>
</protein>
<name>A0A5P9NG52_9GAMM</name>
<proteinExistence type="predicted"/>
<dbReference type="Pfam" id="PF14559">
    <property type="entry name" value="TPR_19"/>
    <property type="match status" value="1"/>
</dbReference>
<dbReference type="Gene3D" id="1.25.40.10">
    <property type="entry name" value="Tetratricopeptide repeat domain"/>
    <property type="match status" value="1"/>
</dbReference>
<keyword evidence="1" id="KW-0802">TPR repeat</keyword>
<feature type="compositionally biased region" description="Low complexity" evidence="2">
    <location>
        <begin position="47"/>
        <end position="64"/>
    </location>
</feature>
<organism evidence="3 4">
    <name type="scientific">Halioglobus maricola</name>
    <dbReference type="NCBI Taxonomy" id="2601894"/>
    <lineage>
        <taxon>Bacteria</taxon>
        <taxon>Pseudomonadati</taxon>
        <taxon>Pseudomonadota</taxon>
        <taxon>Gammaproteobacteria</taxon>
        <taxon>Cellvibrionales</taxon>
        <taxon>Halieaceae</taxon>
        <taxon>Halioglobus</taxon>
    </lineage>
</organism>
<feature type="compositionally biased region" description="Basic and acidic residues" evidence="2">
    <location>
        <begin position="65"/>
        <end position="76"/>
    </location>
</feature>
<dbReference type="OrthoDB" id="6196966at2"/>
<keyword evidence="4" id="KW-1185">Reference proteome</keyword>
<accession>A0A5P9NG52</accession>
<dbReference type="Proteomes" id="UP000326287">
    <property type="component" value="Chromosome"/>
</dbReference>
<evidence type="ECO:0000256" key="1">
    <source>
        <dbReference type="PROSITE-ProRule" id="PRU00339"/>
    </source>
</evidence>
<feature type="repeat" description="TPR" evidence="1">
    <location>
        <begin position="81"/>
        <end position="114"/>
    </location>
</feature>
<gene>
    <name evidence="3" type="ORF">EY643_01905</name>
</gene>
<evidence type="ECO:0000313" key="4">
    <source>
        <dbReference type="Proteomes" id="UP000326287"/>
    </source>
</evidence>